<name>A0A892ZKV9_9NEIS</name>
<evidence type="ECO:0000256" key="1">
    <source>
        <dbReference type="SAM" id="MobiDB-lite"/>
    </source>
</evidence>
<dbReference type="AlphaFoldDB" id="A0A892ZKV9"/>
<accession>A0A892ZKV9</accession>
<evidence type="ECO:0000313" key="3">
    <source>
        <dbReference type="Proteomes" id="UP000653156"/>
    </source>
</evidence>
<proteinExistence type="predicted"/>
<organism evidence="2 3">
    <name type="scientific">Paralysiella testudinis</name>
    <dbReference type="NCBI Taxonomy" id="2809020"/>
    <lineage>
        <taxon>Bacteria</taxon>
        <taxon>Pseudomonadati</taxon>
        <taxon>Pseudomonadota</taxon>
        <taxon>Betaproteobacteria</taxon>
        <taxon>Neisseriales</taxon>
        <taxon>Neisseriaceae</taxon>
        <taxon>Paralysiella</taxon>
    </lineage>
</organism>
<gene>
    <name evidence="2" type="ORF">JQU52_12685</name>
</gene>
<evidence type="ECO:0000313" key="2">
    <source>
        <dbReference type="EMBL" id="QRQ81539.1"/>
    </source>
</evidence>
<dbReference type="EMBL" id="CP069798">
    <property type="protein sequence ID" value="QRQ81539.1"/>
    <property type="molecule type" value="Genomic_DNA"/>
</dbReference>
<reference evidence="2" key="1">
    <citation type="submission" date="2021-02" db="EMBL/GenBank/DDBJ databases">
        <title>Neisseriaceae sp. 26B isolated from the cloaca of a Common Toad-headed Turtle (Mesoclemmys nasuta).</title>
        <authorList>
            <person name="Spergser J."/>
            <person name="Busse H.-J."/>
        </authorList>
    </citation>
    <scope>NUCLEOTIDE SEQUENCE</scope>
    <source>
        <strain evidence="2">26B</strain>
    </source>
</reference>
<sequence length="311" mass="34180">MNQKPLHSQSMVFTLEEDAPVAHGNTSSSTHHAHTDDDTADWERRLERLRQTKQRQSSPTLPIDDIFATTSVVAASGRSAIRRDTRHHPQAAERTPVAEPAPELLDPVQRERVYRAYLQQWQHQTSLAAEQQQAALNDTAVLLQEDWLAAQECLQYASADTPAGCVVRLNAQTEEAEILSAPAQLETAPPEAAQHQTAAAMAEASENTSTAASAVAPIEVHLHVIEPQGVHGRAVLCLSETDLLARLDEKLRPHLADAMAGMVRVAVQKQTAQLVSQLQQQLLAEIPATVAEVLQHNLAHIMRQIKQEQSR</sequence>
<protein>
    <submittedName>
        <fullName evidence="2">Uncharacterized protein</fullName>
    </submittedName>
</protein>
<feature type="region of interest" description="Disordered" evidence="1">
    <location>
        <begin position="78"/>
        <end position="97"/>
    </location>
</feature>
<dbReference type="Proteomes" id="UP000653156">
    <property type="component" value="Chromosome"/>
</dbReference>
<keyword evidence="3" id="KW-1185">Reference proteome</keyword>
<dbReference type="KEGG" id="ptes:JQU52_12685"/>
<dbReference type="RefSeq" id="WP_230338832.1">
    <property type="nucleotide sequence ID" value="NZ_CP069798.1"/>
</dbReference>